<accession>B1ZZG3</accession>
<evidence type="ECO:0000256" key="6">
    <source>
        <dbReference type="ARBA" id="ARBA00022519"/>
    </source>
</evidence>
<keyword evidence="8 12" id="KW-1133">Transmembrane helix</keyword>
<evidence type="ECO:0000313" key="15">
    <source>
        <dbReference type="Proteomes" id="UP000007013"/>
    </source>
</evidence>
<evidence type="ECO:0000256" key="9">
    <source>
        <dbReference type="ARBA" id="ARBA00023136"/>
    </source>
</evidence>
<sequence length="439" mass="46575">MPTFRYSAINAATGRECAGRIDGRSAEDVTRTLKSRGLAPTSLTCIEELVEAGTRSVHGRRRPEGNGSAGIRREPAAVVAPRTKRWRGVAFGRPVSARALALFTRQLATLVRAGMPLVRGLEVLARQESGPRFREIVNDLAATIRAGESLSEALAQHPRVFDRLYVSMARAGEAGGVLHVVLERLAAFLEKSARLKARIAAAMTYPVIVLALAGGIVAALMVFVVPRFEQIFSGLLKGQPLPTLTRLVLGVSGIFQHHGGWCLALVAIGVMAFALVRRTARGRSAIDWAKLHCPVVGPLLLKTAIARFSRTLGTLLASGVPILQALLITRDTSGNTQVSAAIALVHERVKAGENVAGPLAASGVFPAMVVGLAEVGEETGKLPEMLGRIADAYEEEVDNAVAGLTAMIEPVLIVVLAVLVGTVVLALFLPIISVIQYLQ</sequence>
<dbReference type="GO" id="GO:0009306">
    <property type="term" value="P:protein secretion"/>
    <property type="evidence" value="ECO:0007669"/>
    <property type="project" value="InterPro"/>
</dbReference>
<feature type="transmembrane region" description="Helical" evidence="12">
    <location>
        <begin position="258"/>
        <end position="276"/>
    </location>
</feature>
<dbReference type="STRING" id="452637.Oter_3086"/>
<protein>
    <recommendedName>
        <fullName evidence="10">General secretion pathway protein F</fullName>
    </recommendedName>
</protein>
<feature type="transmembrane region" description="Helical" evidence="12">
    <location>
        <begin position="199"/>
        <end position="225"/>
    </location>
</feature>
<feature type="domain" description="Type II secretion system protein GspF" evidence="13">
    <location>
        <begin position="308"/>
        <end position="430"/>
    </location>
</feature>
<evidence type="ECO:0000256" key="12">
    <source>
        <dbReference type="SAM" id="Phobius"/>
    </source>
</evidence>
<dbReference type="GO" id="GO:0005886">
    <property type="term" value="C:plasma membrane"/>
    <property type="evidence" value="ECO:0007669"/>
    <property type="project" value="UniProtKB-SubCell"/>
</dbReference>
<dbReference type="KEGG" id="ote:Oter_3086"/>
<keyword evidence="6" id="KW-0997">Cell inner membrane</keyword>
<proteinExistence type="inferred from homology"/>
<keyword evidence="9 12" id="KW-0472">Membrane</keyword>
<dbReference type="PRINTS" id="PR00812">
    <property type="entry name" value="BCTERIALGSPF"/>
</dbReference>
<gene>
    <name evidence="14" type="ordered locus">Oter_3086</name>
</gene>
<keyword evidence="5" id="KW-1003">Cell membrane</keyword>
<dbReference type="PROSITE" id="PS00874">
    <property type="entry name" value="T2SP_F"/>
    <property type="match status" value="1"/>
</dbReference>
<feature type="domain" description="Type II secretion system protein GspF" evidence="13">
    <location>
        <begin position="103"/>
        <end position="226"/>
    </location>
</feature>
<keyword evidence="15" id="KW-1185">Reference proteome</keyword>
<feature type="transmembrane region" description="Helical" evidence="12">
    <location>
        <begin position="411"/>
        <end position="438"/>
    </location>
</feature>
<dbReference type="FunFam" id="1.20.81.30:FF:000001">
    <property type="entry name" value="Type II secretion system protein F"/>
    <property type="match status" value="2"/>
</dbReference>
<evidence type="ECO:0000256" key="11">
    <source>
        <dbReference type="RuleBase" id="RU003923"/>
    </source>
</evidence>
<dbReference type="Gene3D" id="1.20.81.30">
    <property type="entry name" value="Type II secretion system (T2SS), domain F"/>
    <property type="match status" value="2"/>
</dbReference>
<dbReference type="InterPro" id="IPR042094">
    <property type="entry name" value="T2SS_GspF_sf"/>
</dbReference>
<comment type="similarity">
    <text evidence="3 11">Belongs to the GSP F family.</text>
</comment>
<keyword evidence="7 11" id="KW-0812">Transmembrane</keyword>
<dbReference type="InterPro" id="IPR018076">
    <property type="entry name" value="T2SS_GspF_dom"/>
</dbReference>
<keyword evidence="4 11" id="KW-0813">Transport</keyword>
<organism evidence="14 15">
    <name type="scientific">Opitutus terrae (strain DSM 11246 / JCM 15787 / PB90-1)</name>
    <dbReference type="NCBI Taxonomy" id="452637"/>
    <lineage>
        <taxon>Bacteria</taxon>
        <taxon>Pseudomonadati</taxon>
        <taxon>Verrucomicrobiota</taxon>
        <taxon>Opitutia</taxon>
        <taxon>Opitutales</taxon>
        <taxon>Opitutaceae</taxon>
        <taxon>Opitutus</taxon>
    </lineage>
</organism>
<evidence type="ECO:0000259" key="13">
    <source>
        <dbReference type="Pfam" id="PF00482"/>
    </source>
</evidence>
<dbReference type="Pfam" id="PF00482">
    <property type="entry name" value="T2SSF"/>
    <property type="match status" value="2"/>
</dbReference>
<evidence type="ECO:0000256" key="4">
    <source>
        <dbReference type="ARBA" id="ARBA00022448"/>
    </source>
</evidence>
<evidence type="ECO:0000256" key="2">
    <source>
        <dbReference type="ARBA" id="ARBA00004429"/>
    </source>
</evidence>
<dbReference type="RefSeq" id="WP_012375895.1">
    <property type="nucleotide sequence ID" value="NC_010571.1"/>
</dbReference>
<evidence type="ECO:0000256" key="10">
    <source>
        <dbReference type="ARBA" id="ARBA00030750"/>
    </source>
</evidence>
<dbReference type="Proteomes" id="UP000007013">
    <property type="component" value="Chromosome"/>
</dbReference>
<dbReference type="HOGENOM" id="CLU_035032_2_1_0"/>
<name>B1ZZG3_OPITP</name>
<comment type="function">
    <text evidence="1">Component of the type II secretion system inner membrane complex required for the energy-dependent secretion of extracellular factors such as proteases and toxins from the periplasm.</text>
</comment>
<dbReference type="InterPro" id="IPR001992">
    <property type="entry name" value="T2SS_GspF/T4SS_PilC_CS"/>
</dbReference>
<dbReference type="AlphaFoldDB" id="B1ZZG3"/>
<dbReference type="EMBL" id="CP001032">
    <property type="protein sequence ID" value="ACB76366.1"/>
    <property type="molecule type" value="Genomic_DNA"/>
</dbReference>
<dbReference type="eggNOG" id="COG1459">
    <property type="taxonomic scope" value="Bacteria"/>
</dbReference>
<evidence type="ECO:0000256" key="3">
    <source>
        <dbReference type="ARBA" id="ARBA00005745"/>
    </source>
</evidence>
<dbReference type="PANTHER" id="PTHR30012:SF0">
    <property type="entry name" value="TYPE II SECRETION SYSTEM PROTEIN F-RELATED"/>
    <property type="match status" value="1"/>
</dbReference>
<evidence type="ECO:0000256" key="8">
    <source>
        <dbReference type="ARBA" id="ARBA00022989"/>
    </source>
</evidence>
<evidence type="ECO:0000256" key="7">
    <source>
        <dbReference type="ARBA" id="ARBA00022692"/>
    </source>
</evidence>
<evidence type="ECO:0000256" key="1">
    <source>
        <dbReference type="ARBA" id="ARBA00002684"/>
    </source>
</evidence>
<dbReference type="InterPro" id="IPR003004">
    <property type="entry name" value="GspF/PilC"/>
</dbReference>
<comment type="subcellular location">
    <subcellularLocation>
        <location evidence="2">Cell inner membrane</location>
        <topology evidence="2">Multi-pass membrane protein</topology>
    </subcellularLocation>
    <subcellularLocation>
        <location evidence="11">Cell membrane</location>
        <topology evidence="11">Multi-pass membrane protein</topology>
    </subcellularLocation>
</comment>
<dbReference type="PANTHER" id="PTHR30012">
    <property type="entry name" value="GENERAL SECRETION PATHWAY PROTEIN"/>
    <property type="match status" value="1"/>
</dbReference>
<dbReference type="OrthoDB" id="9805682at2"/>
<evidence type="ECO:0000256" key="5">
    <source>
        <dbReference type="ARBA" id="ARBA00022475"/>
    </source>
</evidence>
<evidence type="ECO:0000313" key="14">
    <source>
        <dbReference type="EMBL" id="ACB76366.1"/>
    </source>
</evidence>
<reference evidence="14 15" key="1">
    <citation type="journal article" date="2011" name="J. Bacteriol.">
        <title>Genome sequence of the verrucomicrobium Opitutus terrae PB90-1, an abundant inhabitant of rice paddy soil ecosystems.</title>
        <authorList>
            <person name="van Passel M.W."/>
            <person name="Kant R."/>
            <person name="Palva A."/>
            <person name="Copeland A."/>
            <person name="Lucas S."/>
            <person name="Lapidus A."/>
            <person name="Glavina del Rio T."/>
            <person name="Pitluck S."/>
            <person name="Goltsman E."/>
            <person name="Clum A."/>
            <person name="Sun H."/>
            <person name="Schmutz J."/>
            <person name="Larimer F.W."/>
            <person name="Land M.L."/>
            <person name="Hauser L."/>
            <person name="Kyrpides N."/>
            <person name="Mikhailova N."/>
            <person name="Richardson P.P."/>
            <person name="Janssen P.H."/>
            <person name="de Vos W.M."/>
            <person name="Smidt H."/>
        </authorList>
    </citation>
    <scope>NUCLEOTIDE SEQUENCE [LARGE SCALE GENOMIC DNA]</scope>
    <source>
        <strain evidence="15">DSM 11246 / JCM 15787 / PB90-1</strain>
    </source>
</reference>